<sequence length="139" mass="15236">MRHQLATFKLDDCLYGIDVSRVQEALRMQEHTPVPHAPEGVAGLVNLRGQVVLLVDLRVRLGREAFTADDEPMMMVVKVDGEPVSLLVDQVGDVLEIEASRFGSPPPTLESALRDFVTGVYSLDDQLLLALDVDLAAQV</sequence>
<dbReference type="STRING" id="1043493.SAMN05421637_2180"/>
<dbReference type="Proteomes" id="UP000183315">
    <property type="component" value="Unassembled WGS sequence"/>
</dbReference>
<dbReference type="InterPro" id="IPR039315">
    <property type="entry name" value="CheW"/>
</dbReference>
<dbReference type="GO" id="GO:0005829">
    <property type="term" value="C:cytosol"/>
    <property type="evidence" value="ECO:0007669"/>
    <property type="project" value="TreeGrafter"/>
</dbReference>
<dbReference type="GO" id="GO:0007165">
    <property type="term" value="P:signal transduction"/>
    <property type="evidence" value="ECO:0007669"/>
    <property type="project" value="InterPro"/>
</dbReference>
<dbReference type="PANTHER" id="PTHR22617:SF23">
    <property type="entry name" value="CHEMOTAXIS PROTEIN CHEW"/>
    <property type="match status" value="1"/>
</dbReference>
<dbReference type="OrthoDB" id="9790406at2"/>
<keyword evidence="3" id="KW-1185">Reference proteome</keyword>
<dbReference type="SMART" id="SM00260">
    <property type="entry name" value="CheW"/>
    <property type="match status" value="1"/>
</dbReference>
<name>A0A1H6ZQE7_9MICO</name>
<evidence type="ECO:0000313" key="2">
    <source>
        <dbReference type="EMBL" id="SEJ55713.1"/>
    </source>
</evidence>
<dbReference type="AlphaFoldDB" id="A0A1H6ZQE7"/>
<gene>
    <name evidence="2" type="ORF">SAMN05421637_2180</name>
</gene>
<evidence type="ECO:0000259" key="1">
    <source>
        <dbReference type="PROSITE" id="PS50851"/>
    </source>
</evidence>
<dbReference type="eggNOG" id="COG0835">
    <property type="taxonomic scope" value="Bacteria"/>
</dbReference>
<dbReference type="Gene3D" id="2.30.30.40">
    <property type="entry name" value="SH3 Domains"/>
    <property type="match status" value="1"/>
</dbReference>
<dbReference type="Gene3D" id="2.40.50.180">
    <property type="entry name" value="CheA-289, Domain 4"/>
    <property type="match status" value="1"/>
</dbReference>
<organism evidence="2 3">
    <name type="scientific">Demequina mangrovi</name>
    <dbReference type="NCBI Taxonomy" id="1043493"/>
    <lineage>
        <taxon>Bacteria</taxon>
        <taxon>Bacillati</taxon>
        <taxon>Actinomycetota</taxon>
        <taxon>Actinomycetes</taxon>
        <taxon>Micrococcales</taxon>
        <taxon>Demequinaceae</taxon>
        <taxon>Demequina</taxon>
    </lineage>
</organism>
<dbReference type="PROSITE" id="PS50851">
    <property type="entry name" value="CHEW"/>
    <property type="match status" value="1"/>
</dbReference>
<dbReference type="SUPFAM" id="SSF50341">
    <property type="entry name" value="CheW-like"/>
    <property type="match status" value="1"/>
</dbReference>
<dbReference type="Pfam" id="PF01584">
    <property type="entry name" value="CheW"/>
    <property type="match status" value="1"/>
</dbReference>
<dbReference type="GO" id="GO:0006935">
    <property type="term" value="P:chemotaxis"/>
    <property type="evidence" value="ECO:0007669"/>
    <property type="project" value="InterPro"/>
</dbReference>
<dbReference type="InterPro" id="IPR002545">
    <property type="entry name" value="CheW-lke_dom"/>
</dbReference>
<accession>A0A1H6ZQE7</accession>
<protein>
    <submittedName>
        <fullName evidence="2">Purine-binding chemotaxis protein CheW</fullName>
    </submittedName>
</protein>
<proteinExistence type="predicted"/>
<dbReference type="EMBL" id="FNZI01000005">
    <property type="protein sequence ID" value="SEJ55713.1"/>
    <property type="molecule type" value="Genomic_DNA"/>
</dbReference>
<dbReference type="RefSeq" id="WP_042216877.1">
    <property type="nucleotide sequence ID" value="NZ_BBLU01000023.1"/>
</dbReference>
<dbReference type="InterPro" id="IPR036061">
    <property type="entry name" value="CheW-like_dom_sf"/>
</dbReference>
<dbReference type="PANTHER" id="PTHR22617">
    <property type="entry name" value="CHEMOTAXIS SENSOR HISTIDINE KINASE-RELATED"/>
    <property type="match status" value="1"/>
</dbReference>
<feature type="domain" description="CheW-like" evidence="1">
    <location>
        <begin position="2"/>
        <end position="139"/>
    </location>
</feature>
<evidence type="ECO:0000313" key="3">
    <source>
        <dbReference type="Proteomes" id="UP000183315"/>
    </source>
</evidence>
<reference evidence="3" key="1">
    <citation type="submission" date="2016-10" db="EMBL/GenBank/DDBJ databases">
        <authorList>
            <person name="Varghese N."/>
        </authorList>
    </citation>
    <scope>NUCLEOTIDE SEQUENCE [LARGE SCALE GENOMIC DNA]</scope>
    <source>
        <strain evidence="3">DSM 24868</strain>
    </source>
</reference>